<keyword evidence="9" id="KW-1185">Reference proteome</keyword>
<feature type="region of interest" description="Disordered" evidence="7">
    <location>
        <begin position="1"/>
        <end position="75"/>
    </location>
</feature>
<evidence type="ECO:0000313" key="9">
    <source>
        <dbReference type="Proteomes" id="UP001241605"/>
    </source>
</evidence>
<dbReference type="PANTHER" id="PTHR15462:SF8">
    <property type="entry name" value="SERINE PROTEASE"/>
    <property type="match status" value="1"/>
</dbReference>
<protein>
    <recommendedName>
        <fullName evidence="6">Serine protease</fullName>
        <ecNumber evidence="6">3.4.21.-</ecNumber>
    </recommendedName>
</protein>
<feature type="compositionally biased region" description="Basic residues" evidence="7">
    <location>
        <begin position="32"/>
        <end position="44"/>
    </location>
</feature>
<evidence type="ECO:0000313" key="8">
    <source>
        <dbReference type="EMBL" id="WGW05996.1"/>
    </source>
</evidence>
<evidence type="ECO:0000256" key="3">
    <source>
        <dbReference type="ARBA" id="ARBA00022729"/>
    </source>
</evidence>
<dbReference type="PRINTS" id="PR00839">
    <property type="entry name" value="V8PROTEASE"/>
</dbReference>
<dbReference type="InterPro" id="IPR009003">
    <property type="entry name" value="Peptidase_S1_PA"/>
</dbReference>
<keyword evidence="8" id="KW-0614">Plasmid</keyword>
<accession>A0ABY8QMY9</accession>
<gene>
    <name evidence="8" type="ORF">QF118_19515</name>
</gene>
<sequence length="400" mass="42063">MARKPDPDGGTGKAGPGPKSKPKPAPDAGPKAKAKAKPKAKPKPRATPAAPAAHASAAAPETGPAQPLAAPGRVSGKAAILGSDRAEGGLIRLPQIPPPEARSAMTRALETAQSPLRRAILPDLPPVPHDHSQCTVREATHAPQADQLARDVRFARLPDDAAAPLEMRRPDTTRRMLEIVLGQDDRTQVTPTLDYVWRCICKLRITAADGSPWVGTGWLAGPRLVITAGHVVHIANRGGWVSEVEVIPGADGAAAPFGAAVSRRFRTVRGWAEDQSGPHDYGAILLPPEASFGDALGYFGVAALDDVDLGAAALHLSGYPADKPANTQWHHARSVGWTEPELLFYDIDTAGGQSGSPVWTVRDGVHYAVGVHRAGEATGNSAVRLTDPSYDNILAWNDEA</sequence>
<dbReference type="PANTHER" id="PTHR15462">
    <property type="entry name" value="SERINE PROTEASE"/>
    <property type="match status" value="1"/>
</dbReference>
<evidence type="ECO:0000256" key="1">
    <source>
        <dbReference type="ARBA" id="ARBA00008764"/>
    </source>
</evidence>
<evidence type="ECO:0000256" key="7">
    <source>
        <dbReference type="SAM" id="MobiDB-lite"/>
    </source>
</evidence>
<reference evidence="8 9" key="1">
    <citation type="submission" date="2023-05" db="EMBL/GenBank/DDBJ databases">
        <title>YMD87, complete Genome.</title>
        <authorList>
            <person name="Zhang J."/>
            <person name="Xu X."/>
        </authorList>
    </citation>
    <scope>NUCLEOTIDE SEQUENCE [LARGE SCALE GENOMIC DNA]</scope>
    <source>
        <strain evidence="8 9">YMD87</strain>
        <plasmid evidence="8 9">unnamed2</plasmid>
    </source>
</reference>
<dbReference type="Proteomes" id="UP001241605">
    <property type="component" value="Plasmid unnamed2"/>
</dbReference>
<keyword evidence="5 6" id="KW-0720">Serine protease</keyword>
<keyword evidence="3" id="KW-0732">Signal</keyword>
<dbReference type="Pfam" id="PF13365">
    <property type="entry name" value="Trypsin_2"/>
    <property type="match status" value="1"/>
</dbReference>
<organism evidence="8 9">
    <name type="scientific">Tropicibacter oceani</name>
    <dbReference type="NCBI Taxonomy" id="3058420"/>
    <lineage>
        <taxon>Bacteria</taxon>
        <taxon>Pseudomonadati</taxon>
        <taxon>Pseudomonadota</taxon>
        <taxon>Alphaproteobacteria</taxon>
        <taxon>Rhodobacterales</taxon>
        <taxon>Roseobacteraceae</taxon>
        <taxon>Tropicibacter</taxon>
    </lineage>
</organism>
<dbReference type="RefSeq" id="WP_282302619.1">
    <property type="nucleotide sequence ID" value="NZ_CP124618.1"/>
</dbReference>
<evidence type="ECO:0000256" key="6">
    <source>
        <dbReference type="RuleBase" id="RU004296"/>
    </source>
</evidence>
<evidence type="ECO:0000256" key="4">
    <source>
        <dbReference type="ARBA" id="ARBA00022801"/>
    </source>
</evidence>
<evidence type="ECO:0000256" key="2">
    <source>
        <dbReference type="ARBA" id="ARBA00022670"/>
    </source>
</evidence>
<dbReference type="InterPro" id="IPR008256">
    <property type="entry name" value="Peptidase_S1B"/>
</dbReference>
<dbReference type="EMBL" id="CP124618">
    <property type="protein sequence ID" value="WGW05996.1"/>
    <property type="molecule type" value="Genomic_DNA"/>
</dbReference>
<dbReference type="SUPFAM" id="SSF50494">
    <property type="entry name" value="Trypsin-like serine proteases"/>
    <property type="match status" value="1"/>
</dbReference>
<feature type="compositionally biased region" description="Low complexity" evidence="7">
    <location>
        <begin position="46"/>
        <end position="65"/>
    </location>
</feature>
<dbReference type="InterPro" id="IPR050966">
    <property type="entry name" value="Glutamyl_endopeptidase"/>
</dbReference>
<dbReference type="EC" id="3.4.21.-" evidence="6"/>
<geneLocation type="plasmid" evidence="8 9">
    <name>unnamed2</name>
</geneLocation>
<keyword evidence="4 6" id="KW-0378">Hydrolase</keyword>
<proteinExistence type="inferred from homology"/>
<dbReference type="Gene3D" id="2.40.10.10">
    <property type="entry name" value="Trypsin-like serine proteases"/>
    <property type="match status" value="2"/>
</dbReference>
<comment type="similarity">
    <text evidence="1 6">Belongs to the peptidase S1B family.</text>
</comment>
<name>A0ABY8QMY9_9RHOB</name>
<keyword evidence="2 6" id="KW-0645">Protease</keyword>
<evidence type="ECO:0000256" key="5">
    <source>
        <dbReference type="ARBA" id="ARBA00022825"/>
    </source>
</evidence>
<dbReference type="InterPro" id="IPR043504">
    <property type="entry name" value="Peptidase_S1_PA_chymotrypsin"/>
</dbReference>